<evidence type="ECO:0000313" key="3">
    <source>
        <dbReference type="EMBL" id="GAA1500472.1"/>
    </source>
</evidence>
<protein>
    <recommendedName>
        <fullName evidence="2">YcxB-like C-terminal domain-containing protein</fullName>
    </recommendedName>
</protein>
<dbReference type="EMBL" id="BAAAQD010000001">
    <property type="protein sequence ID" value="GAA1500472.1"/>
    <property type="molecule type" value="Genomic_DNA"/>
</dbReference>
<proteinExistence type="predicted"/>
<feature type="transmembrane region" description="Helical" evidence="1">
    <location>
        <begin position="52"/>
        <end position="72"/>
    </location>
</feature>
<accession>A0ABN1ZKJ0</accession>
<dbReference type="Pfam" id="PF14317">
    <property type="entry name" value="YcxB"/>
    <property type="match status" value="1"/>
</dbReference>
<reference evidence="3 4" key="1">
    <citation type="journal article" date="2019" name="Int. J. Syst. Evol. Microbiol.">
        <title>The Global Catalogue of Microorganisms (GCM) 10K type strain sequencing project: providing services to taxonomists for standard genome sequencing and annotation.</title>
        <authorList>
            <consortium name="The Broad Institute Genomics Platform"/>
            <consortium name="The Broad Institute Genome Sequencing Center for Infectious Disease"/>
            <person name="Wu L."/>
            <person name="Ma J."/>
        </authorList>
    </citation>
    <scope>NUCLEOTIDE SEQUENCE [LARGE SCALE GENOMIC DNA]</scope>
    <source>
        <strain evidence="3 4">JCM 15933</strain>
    </source>
</reference>
<comment type="caution">
    <text evidence="3">The sequence shown here is derived from an EMBL/GenBank/DDBJ whole genome shotgun (WGS) entry which is preliminary data.</text>
</comment>
<keyword evidence="1" id="KW-0472">Membrane</keyword>
<name>A0ABN1ZKJ0_9ACTN</name>
<keyword evidence="4" id="KW-1185">Reference proteome</keyword>
<dbReference type="RefSeq" id="WP_344499277.1">
    <property type="nucleotide sequence ID" value="NZ_BAAAQD010000001.1"/>
</dbReference>
<keyword evidence="1" id="KW-1133">Transmembrane helix</keyword>
<evidence type="ECO:0000256" key="1">
    <source>
        <dbReference type="SAM" id="Phobius"/>
    </source>
</evidence>
<gene>
    <name evidence="3" type="ORF">GCM10009827_006420</name>
</gene>
<evidence type="ECO:0000313" key="4">
    <source>
        <dbReference type="Proteomes" id="UP001501470"/>
    </source>
</evidence>
<dbReference type="InterPro" id="IPR025588">
    <property type="entry name" value="YcxB-like_C"/>
</dbReference>
<sequence length="168" mass="18922">MQITMWVPYDERRLRRTITVVMRPQVRRMRIMGGILLALGVLLIATGGPLELIVMTLVLGVLIGTVIGPLTASRAVRMQSHVIKDGFQMTLTDEWVGVVYPLVESRYRWAGVDSVVETPDAWYMLLGKVQSLTIPKDTMTDEQRAEFAAFLLAEQQRQAGRAFLGHPR</sequence>
<evidence type="ECO:0000259" key="2">
    <source>
        <dbReference type="Pfam" id="PF14317"/>
    </source>
</evidence>
<dbReference type="Proteomes" id="UP001501470">
    <property type="component" value="Unassembled WGS sequence"/>
</dbReference>
<organism evidence="3 4">
    <name type="scientific">Dactylosporangium maewongense</name>
    <dbReference type="NCBI Taxonomy" id="634393"/>
    <lineage>
        <taxon>Bacteria</taxon>
        <taxon>Bacillati</taxon>
        <taxon>Actinomycetota</taxon>
        <taxon>Actinomycetes</taxon>
        <taxon>Micromonosporales</taxon>
        <taxon>Micromonosporaceae</taxon>
        <taxon>Dactylosporangium</taxon>
    </lineage>
</organism>
<keyword evidence="1" id="KW-0812">Transmembrane</keyword>
<feature type="transmembrane region" description="Helical" evidence="1">
    <location>
        <begin position="29"/>
        <end position="46"/>
    </location>
</feature>
<feature type="domain" description="YcxB-like C-terminal" evidence="2">
    <location>
        <begin position="92"/>
        <end position="151"/>
    </location>
</feature>